<feature type="compositionally biased region" description="Polar residues" evidence="1">
    <location>
        <begin position="292"/>
        <end position="302"/>
    </location>
</feature>
<accession>A0ABR3J5R1</accession>
<feature type="region of interest" description="Disordered" evidence="1">
    <location>
        <begin position="383"/>
        <end position="433"/>
    </location>
</feature>
<comment type="caution">
    <text evidence="2">The sequence shown here is derived from an EMBL/GenBank/DDBJ whole genome shotgun (WGS) entry which is preliminary data.</text>
</comment>
<feature type="compositionally biased region" description="Polar residues" evidence="1">
    <location>
        <begin position="391"/>
        <end position="406"/>
    </location>
</feature>
<keyword evidence="3" id="KW-1185">Reference proteome</keyword>
<evidence type="ECO:0000313" key="3">
    <source>
        <dbReference type="Proteomes" id="UP001556367"/>
    </source>
</evidence>
<dbReference type="EMBL" id="JASNQZ010000011">
    <property type="protein sequence ID" value="KAL0950711.1"/>
    <property type="molecule type" value="Genomic_DNA"/>
</dbReference>
<gene>
    <name evidence="2" type="ORF">HGRIS_007487</name>
</gene>
<feature type="compositionally biased region" description="Low complexity" evidence="1">
    <location>
        <begin position="222"/>
        <end position="276"/>
    </location>
</feature>
<protein>
    <submittedName>
        <fullName evidence="2">Uncharacterized protein</fullName>
    </submittedName>
</protein>
<name>A0ABR3J5R1_9AGAR</name>
<feature type="region of interest" description="Disordered" evidence="1">
    <location>
        <begin position="1"/>
        <end position="331"/>
    </location>
</feature>
<dbReference type="Proteomes" id="UP001556367">
    <property type="component" value="Unassembled WGS sequence"/>
</dbReference>
<feature type="compositionally biased region" description="Basic and acidic residues" evidence="1">
    <location>
        <begin position="177"/>
        <end position="190"/>
    </location>
</feature>
<evidence type="ECO:0000313" key="2">
    <source>
        <dbReference type="EMBL" id="KAL0950711.1"/>
    </source>
</evidence>
<proteinExistence type="predicted"/>
<feature type="compositionally biased region" description="Basic residues" evidence="1">
    <location>
        <begin position="46"/>
        <end position="55"/>
    </location>
</feature>
<evidence type="ECO:0000256" key="1">
    <source>
        <dbReference type="SAM" id="MobiDB-lite"/>
    </source>
</evidence>
<organism evidence="2 3">
    <name type="scientific">Hohenbuehelia grisea</name>
    <dbReference type="NCBI Taxonomy" id="104357"/>
    <lineage>
        <taxon>Eukaryota</taxon>
        <taxon>Fungi</taxon>
        <taxon>Dikarya</taxon>
        <taxon>Basidiomycota</taxon>
        <taxon>Agaricomycotina</taxon>
        <taxon>Agaricomycetes</taxon>
        <taxon>Agaricomycetidae</taxon>
        <taxon>Agaricales</taxon>
        <taxon>Pleurotineae</taxon>
        <taxon>Pleurotaceae</taxon>
        <taxon>Hohenbuehelia</taxon>
    </lineage>
</organism>
<feature type="compositionally biased region" description="Polar residues" evidence="1">
    <location>
        <begin position="17"/>
        <end position="26"/>
    </location>
</feature>
<feature type="compositionally biased region" description="Basic and acidic residues" evidence="1">
    <location>
        <begin position="36"/>
        <end position="45"/>
    </location>
</feature>
<reference evidence="3" key="1">
    <citation type="submission" date="2024-06" db="EMBL/GenBank/DDBJ databases">
        <title>Multi-omics analyses provide insights into the biosynthesis of the anticancer antibiotic pleurotin in Hohenbuehelia grisea.</title>
        <authorList>
            <person name="Weaver J.A."/>
            <person name="Alberti F."/>
        </authorList>
    </citation>
    <scope>NUCLEOTIDE SEQUENCE [LARGE SCALE GENOMIC DNA]</scope>
    <source>
        <strain evidence="3">T-177</strain>
    </source>
</reference>
<sequence length="705" mass="75228">MSSDSSPGGTRRVKPVTRSSFRQSLNLAGKALVDVINKDGRDNKNAKKTKEKTARRSSVILPESTRSATPRASLGSSDAKPLMPASKRVESPDSKTITRRRMSAATQRLSSEENNPKSPDAATPQAGVKRSSSLRPRPTGTAGAASALPKLRPKSVIAESGAKIPSPPRIGTRRRLSSSDEEKGKQKDVKQASPAEKAARPISPLPHRAALKANLSNAIRLTPSPTRAKAATPASTKTSPSRPIKSAKTSAASAASSIPRPPSASSSSSSFTPRTPNSVKGGPSARRLITQKAATTKQSTPPRSAREQSESPSPFAGPSRLSSASNTPTRLRTFDVGNMSHISEVNDEDSFEEGDVEMLLAPVAAIGAPTPAMPRIAVARPRLGRLEPETPTRSGLDNLPNRSKLSYVSPLPADKERSTLRPPTQGSGKAARGSILSWEQLADEASRTLEEAEIEHMLSDIPAPFRSGAASPTTSNFGLDIPESPCLGAINSPGGFGSISQVLLPDVTPSPAVHIYAHKFDHPPVDLPGAFDASIVTSLRLQLAATENENSELRLQIQTRDDALRNAAMVRQQDAENLGGQVANLEARWLEGQQVRERAEEDRLAYIASLEEQLRQASMLKDRAVQEASSAAESAARSAHAASARQQHRRWDAVCSAQKASTHWSSVYDLAQTDLAQIEGDKAVLQMLRGALDRLQRDLCLPLTT</sequence>
<feature type="compositionally biased region" description="Polar residues" evidence="1">
    <location>
        <begin position="320"/>
        <end position="330"/>
    </location>
</feature>
<feature type="compositionally biased region" description="Polar residues" evidence="1">
    <location>
        <begin position="64"/>
        <end position="76"/>
    </location>
</feature>